<evidence type="ECO:0000256" key="12">
    <source>
        <dbReference type="ARBA" id="ARBA00023012"/>
    </source>
</evidence>
<evidence type="ECO:0000256" key="3">
    <source>
        <dbReference type="ARBA" id="ARBA00022475"/>
    </source>
</evidence>
<dbReference type="PROSITE" id="PS50109">
    <property type="entry name" value="HIS_KIN"/>
    <property type="match status" value="1"/>
</dbReference>
<dbReference type="AlphaFoldDB" id="A0A0C5VX09"/>
<feature type="domain" description="HAMP" evidence="17">
    <location>
        <begin position="180"/>
        <end position="232"/>
    </location>
</feature>
<keyword evidence="3 14" id="KW-1003">Cell membrane</keyword>
<name>A0A0C5VX09_9GAMM</name>
<dbReference type="Pfam" id="PF02518">
    <property type="entry name" value="HATPase_c"/>
    <property type="match status" value="1"/>
</dbReference>
<evidence type="ECO:0000256" key="2">
    <source>
        <dbReference type="ARBA" id="ARBA00004429"/>
    </source>
</evidence>
<evidence type="ECO:0000256" key="14">
    <source>
        <dbReference type="PIRNR" id="PIRNR003167"/>
    </source>
</evidence>
<evidence type="ECO:0000256" key="8">
    <source>
        <dbReference type="ARBA" id="ARBA00022741"/>
    </source>
</evidence>
<keyword evidence="8 14" id="KW-0547">Nucleotide-binding</keyword>
<dbReference type="InterPro" id="IPR050482">
    <property type="entry name" value="Sensor_HK_TwoCompSys"/>
</dbReference>
<evidence type="ECO:0000256" key="1">
    <source>
        <dbReference type="ARBA" id="ARBA00000085"/>
    </source>
</evidence>
<proteinExistence type="predicted"/>
<evidence type="ECO:0000313" key="19">
    <source>
        <dbReference type="Proteomes" id="UP000032266"/>
    </source>
</evidence>
<dbReference type="InterPro" id="IPR042295">
    <property type="entry name" value="NarX-like_N_sf"/>
</dbReference>
<dbReference type="HOGENOM" id="CLU_000445_20_10_6"/>
<protein>
    <recommendedName>
        <fullName evidence="14">Sensor protein</fullName>
        <ecNumber evidence="14">2.7.13.3</ecNumber>
    </recommendedName>
</protein>
<evidence type="ECO:0000259" key="16">
    <source>
        <dbReference type="PROSITE" id="PS50109"/>
    </source>
</evidence>
<evidence type="ECO:0000256" key="7">
    <source>
        <dbReference type="ARBA" id="ARBA00022692"/>
    </source>
</evidence>
<keyword evidence="5" id="KW-0597">Phosphoprotein</keyword>
<comment type="subcellular location">
    <subcellularLocation>
        <location evidence="2">Cell inner membrane</location>
        <topology evidence="2">Multi-pass membrane protein</topology>
    </subcellularLocation>
</comment>
<dbReference type="SUPFAM" id="SSF158472">
    <property type="entry name" value="HAMP domain-like"/>
    <property type="match status" value="1"/>
</dbReference>
<evidence type="ECO:0000256" key="13">
    <source>
        <dbReference type="ARBA" id="ARBA00023136"/>
    </source>
</evidence>
<feature type="transmembrane region" description="Helical" evidence="15">
    <location>
        <begin position="159"/>
        <end position="178"/>
    </location>
</feature>
<keyword evidence="11 15" id="KW-1133">Transmembrane helix</keyword>
<dbReference type="InterPro" id="IPR005467">
    <property type="entry name" value="His_kinase_dom"/>
</dbReference>
<dbReference type="GO" id="GO:0005886">
    <property type="term" value="C:plasma membrane"/>
    <property type="evidence" value="ECO:0007669"/>
    <property type="project" value="UniProtKB-SubCell"/>
</dbReference>
<evidence type="ECO:0000256" key="11">
    <source>
        <dbReference type="ARBA" id="ARBA00022989"/>
    </source>
</evidence>
<dbReference type="Gene3D" id="1.20.5.1930">
    <property type="match status" value="1"/>
</dbReference>
<dbReference type="STRING" id="1445510.YC6258_05815"/>
<dbReference type="InterPro" id="IPR029095">
    <property type="entry name" value="NarX-like_N"/>
</dbReference>
<dbReference type="Pfam" id="PF00672">
    <property type="entry name" value="HAMP"/>
    <property type="match status" value="1"/>
</dbReference>
<evidence type="ECO:0000256" key="15">
    <source>
        <dbReference type="SAM" id="Phobius"/>
    </source>
</evidence>
<keyword evidence="12 14" id="KW-0902">Two-component regulatory system</keyword>
<dbReference type="InterPro" id="IPR011712">
    <property type="entry name" value="Sig_transdc_His_kin_sub3_dim/P"/>
</dbReference>
<keyword evidence="7 15" id="KW-0812">Transmembrane</keyword>
<evidence type="ECO:0000256" key="5">
    <source>
        <dbReference type="ARBA" id="ARBA00022553"/>
    </source>
</evidence>
<organism evidence="18 19">
    <name type="scientific">Gynuella sunshinyii YC6258</name>
    <dbReference type="NCBI Taxonomy" id="1445510"/>
    <lineage>
        <taxon>Bacteria</taxon>
        <taxon>Pseudomonadati</taxon>
        <taxon>Pseudomonadota</taxon>
        <taxon>Gammaproteobacteria</taxon>
        <taxon>Oceanospirillales</taxon>
        <taxon>Saccharospirillaceae</taxon>
        <taxon>Gynuella</taxon>
    </lineage>
</organism>
<evidence type="ECO:0000256" key="9">
    <source>
        <dbReference type="ARBA" id="ARBA00022777"/>
    </source>
</evidence>
<dbReference type="SUPFAM" id="SSF55874">
    <property type="entry name" value="ATPase domain of HSP90 chaperone/DNA topoisomerase II/histidine kinase"/>
    <property type="match status" value="1"/>
</dbReference>
<dbReference type="InterPro" id="IPR003660">
    <property type="entry name" value="HAMP_dom"/>
</dbReference>
<dbReference type="CDD" id="cd16917">
    <property type="entry name" value="HATPase_UhpB-NarQ-NarX-like"/>
    <property type="match status" value="1"/>
</dbReference>
<dbReference type="Gene3D" id="1.20.120.960">
    <property type="entry name" value="Histidine kinase NarX, sensor domain"/>
    <property type="match status" value="1"/>
</dbReference>
<dbReference type="Pfam" id="PF07730">
    <property type="entry name" value="HisKA_3"/>
    <property type="match status" value="1"/>
</dbReference>
<dbReference type="Pfam" id="PF13675">
    <property type="entry name" value="PilJ"/>
    <property type="match status" value="1"/>
</dbReference>
<dbReference type="GO" id="GO:0000155">
    <property type="term" value="F:phosphorelay sensor kinase activity"/>
    <property type="evidence" value="ECO:0007669"/>
    <property type="project" value="UniProtKB-UniRule"/>
</dbReference>
<dbReference type="EC" id="2.7.13.3" evidence="14"/>
<dbReference type="SMART" id="SM00304">
    <property type="entry name" value="HAMP"/>
    <property type="match status" value="1"/>
</dbReference>
<dbReference type="InterPro" id="IPR036890">
    <property type="entry name" value="HATPase_C_sf"/>
</dbReference>
<dbReference type="KEGG" id="gsn:YC6258_05815"/>
<dbReference type="PIRSF" id="PIRSF003167">
    <property type="entry name" value="STHK_NarX/NarQ"/>
    <property type="match status" value="1"/>
</dbReference>
<keyword evidence="10 14" id="KW-0067">ATP-binding</keyword>
<gene>
    <name evidence="18" type="ORF">YC6258_05815</name>
</gene>
<dbReference type="PATRIC" id="fig|1445510.3.peg.5774"/>
<evidence type="ECO:0000256" key="10">
    <source>
        <dbReference type="ARBA" id="ARBA00022840"/>
    </source>
</evidence>
<dbReference type="GO" id="GO:0046983">
    <property type="term" value="F:protein dimerization activity"/>
    <property type="evidence" value="ECO:0007669"/>
    <property type="project" value="UniProtKB-UniRule"/>
</dbReference>
<dbReference type="Gene3D" id="1.10.8.500">
    <property type="entry name" value="HAMP domain in histidine kinase"/>
    <property type="match status" value="1"/>
</dbReference>
<sequence length="591" mass="66983">MSIIVLPKLSLVVKLSSLFTLITILALVSMGYSLLVTQITEGDAAAINVSGSLRMQSHRMASRLQQPQLRSQLPALAIEFENSLYSKTLADVVPDNSKHSTYRQYHLVLDTWIRLKPMILGQQPKQFLNEVDEFVNHIDVLVREFQHNSEIKIQRLRQVQAIVISLTIIISVLLIYVLRQNIVMPLKQLTVAAEQLRLGNFSTQVGYHSKDELGLLSETFDNMAQDLSELYGDLETKVMDKTKEIQRTNRTLELLYNASRTFSRHPDQVLVLVPSILQQLADATRVRKIRFFSQDDLKDDIPSVRYYLSALERAGVNAKGPVDVMDNDQSLFPVRFKEHLLGLVACSNPIHFEDWQIQVINTMTDIIANAILLADHAANEARVALASERAIIARELHDSIAQNLSYLKIQLTRLRLRLREPYDAQDVEALLQEFSDALNSSYKQLRELITTFRLKTEAQELHQALQTTIEEFNQYSSTDFQLYYDLKNQLAPNEEVHVLHIIRECMSNVIKHAKASHCRVLLQNQQDQVEVTIADDGVGLGQDARKPGHYGLNILQERAQRLRGDISFATPTQGTTVILTFTPQTTPAAAG</sequence>
<comment type="catalytic activity">
    <reaction evidence="1 14">
        <text>ATP + protein L-histidine = ADP + protein N-phospho-L-histidine.</text>
        <dbReference type="EC" id="2.7.13.3"/>
    </reaction>
</comment>
<evidence type="ECO:0000313" key="18">
    <source>
        <dbReference type="EMBL" id="AJQ97843.1"/>
    </source>
</evidence>
<dbReference type="GO" id="GO:0005524">
    <property type="term" value="F:ATP binding"/>
    <property type="evidence" value="ECO:0007669"/>
    <property type="project" value="UniProtKB-UniRule"/>
</dbReference>
<dbReference type="CDD" id="cd19408">
    <property type="entry name" value="NarX_NarQ_sensor"/>
    <property type="match status" value="1"/>
</dbReference>
<dbReference type="PROSITE" id="PS50885">
    <property type="entry name" value="HAMP"/>
    <property type="match status" value="1"/>
</dbReference>
<keyword evidence="4 14" id="KW-0997">Cell inner membrane</keyword>
<evidence type="ECO:0000256" key="6">
    <source>
        <dbReference type="ARBA" id="ARBA00022679"/>
    </source>
</evidence>
<dbReference type="EMBL" id="CP007142">
    <property type="protein sequence ID" value="AJQ97843.1"/>
    <property type="molecule type" value="Genomic_DNA"/>
</dbReference>
<evidence type="ECO:0000256" key="4">
    <source>
        <dbReference type="ARBA" id="ARBA00022519"/>
    </source>
</evidence>
<dbReference type="SMART" id="SM00387">
    <property type="entry name" value="HATPase_c"/>
    <property type="match status" value="1"/>
</dbReference>
<dbReference type="PANTHER" id="PTHR24421:SF10">
    <property type="entry name" value="NITRATE_NITRITE SENSOR PROTEIN NARQ"/>
    <property type="match status" value="1"/>
</dbReference>
<dbReference type="InterPro" id="IPR003594">
    <property type="entry name" value="HATPase_dom"/>
</dbReference>
<dbReference type="Gene3D" id="3.30.565.10">
    <property type="entry name" value="Histidine kinase-like ATPase, C-terminal domain"/>
    <property type="match status" value="1"/>
</dbReference>
<feature type="domain" description="Histidine kinase" evidence="16">
    <location>
        <begin position="391"/>
        <end position="585"/>
    </location>
</feature>
<keyword evidence="19" id="KW-1185">Reference proteome</keyword>
<dbReference type="Proteomes" id="UP000032266">
    <property type="component" value="Chromosome"/>
</dbReference>
<reference evidence="18 19" key="1">
    <citation type="submission" date="2014-01" db="EMBL/GenBank/DDBJ databases">
        <title>Full genme sequencing of cellulolytic bacterium Gynuella sunshinyii YC6258T gen. nov., sp. nov.</title>
        <authorList>
            <person name="Khan H."/>
            <person name="Chung E.J."/>
            <person name="Chung Y.R."/>
        </authorList>
    </citation>
    <scope>NUCLEOTIDE SEQUENCE [LARGE SCALE GENOMIC DNA]</scope>
    <source>
        <strain evidence="18 19">YC6258</strain>
    </source>
</reference>
<keyword evidence="6 14" id="KW-0808">Transferase</keyword>
<feature type="transmembrane region" description="Helical" evidence="15">
    <location>
        <begin position="15"/>
        <end position="35"/>
    </location>
</feature>
<dbReference type="CDD" id="cd06225">
    <property type="entry name" value="HAMP"/>
    <property type="match status" value="1"/>
</dbReference>
<dbReference type="PANTHER" id="PTHR24421">
    <property type="entry name" value="NITRATE/NITRITE SENSOR PROTEIN NARX-RELATED"/>
    <property type="match status" value="1"/>
</dbReference>
<keyword evidence="13 14" id="KW-0472">Membrane</keyword>
<accession>A0A0C5VX09</accession>
<keyword evidence="9 14" id="KW-0418">Kinase</keyword>
<evidence type="ECO:0000259" key="17">
    <source>
        <dbReference type="PROSITE" id="PS50885"/>
    </source>
</evidence>
<dbReference type="InterPro" id="IPR016380">
    <property type="entry name" value="Sig_transdc_His_kin_NarX/NarQ"/>
</dbReference>